<sequence length="291" mass="31771">MPKLLVTGASGFLGWNLCQMASPHWDVYGIYHSKALTIPGATLLQADLTNFQALHQLFQTIQPDGVIHLAAESKPNWCQENPETSHRINVVLSRTLAQQCAIANIPFVFASSDQVFDGLNAPYTEDDPLSPVNLYGEQKALAESEILQCYPQAAVCRMPLMFGAAPPTANSFLQPFLQMLRNKQELNLFTDEIRTPASGTTAAKGLLLALDKVQGIVHLGGKERISRYDFGRLMVDVFELPPEGLKAGRQRDVPMSAPRPPDVSLDSSKAFALGYAPLSIRGELAALRGQV</sequence>
<keyword evidence="5" id="KW-1185">Reference proteome</keyword>
<evidence type="ECO:0000313" key="4">
    <source>
        <dbReference type="EMBL" id="MBT9311941.1"/>
    </source>
</evidence>
<comment type="caution">
    <text evidence="4">The sequence shown here is derived from an EMBL/GenBank/DDBJ whole genome shotgun (WGS) entry which is preliminary data.</text>
</comment>
<proteinExistence type="inferred from homology"/>
<comment type="similarity">
    <text evidence="1 2">Belongs to the dTDP-4-dehydrorhamnose reductase family.</text>
</comment>
<dbReference type="InterPro" id="IPR005913">
    <property type="entry name" value="dTDP_dehydrorham_reduct"/>
</dbReference>
<comment type="pathway">
    <text evidence="2">Carbohydrate biosynthesis; dTDP-L-rhamnose biosynthesis.</text>
</comment>
<keyword evidence="2" id="KW-0521">NADP</keyword>
<protein>
    <recommendedName>
        <fullName evidence="2">dTDP-4-dehydrorhamnose reductase</fullName>
        <ecNumber evidence="2">1.1.1.133</ecNumber>
    </recommendedName>
</protein>
<dbReference type="PANTHER" id="PTHR10491">
    <property type="entry name" value="DTDP-4-DEHYDRORHAMNOSE REDUCTASE"/>
    <property type="match status" value="1"/>
</dbReference>
<name>A0ABS5Y2U6_9CYAN</name>
<evidence type="ECO:0000313" key="5">
    <source>
        <dbReference type="Proteomes" id="UP001196661"/>
    </source>
</evidence>
<accession>A0ABS5Y2U6</accession>
<dbReference type="InterPro" id="IPR029903">
    <property type="entry name" value="RmlD-like-bd"/>
</dbReference>
<dbReference type="Gene3D" id="3.40.50.720">
    <property type="entry name" value="NAD(P)-binding Rossmann-like Domain"/>
    <property type="match status" value="1"/>
</dbReference>
<dbReference type="CDD" id="cd05254">
    <property type="entry name" value="dTDP_HR_like_SDR_e"/>
    <property type="match status" value="1"/>
</dbReference>
<evidence type="ECO:0000259" key="3">
    <source>
        <dbReference type="Pfam" id="PF04321"/>
    </source>
</evidence>
<gene>
    <name evidence="4" type="ORF">IXB28_06960</name>
</gene>
<dbReference type="EC" id="1.1.1.133" evidence="2"/>
<dbReference type="Pfam" id="PF04321">
    <property type="entry name" value="RmlD_sub_bind"/>
    <property type="match status" value="1"/>
</dbReference>
<dbReference type="InterPro" id="IPR036291">
    <property type="entry name" value="NAD(P)-bd_dom_sf"/>
</dbReference>
<comment type="function">
    <text evidence="2">Catalyzes the reduction of dTDP-6-deoxy-L-lyxo-4-hexulose to yield dTDP-L-rhamnose.</text>
</comment>
<dbReference type="Proteomes" id="UP001196661">
    <property type="component" value="Unassembled WGS sequence"/>
</dbReference>
<dbReference type="PANTHER" id="PTHR10491:SF4">
    <property type="entry name" value="METHIONINE ADENOSYLTRANSFERASE 2 SUBUNIT BETA"/>
    <property type="match status" value="1"/>
</dbReference>
<dbReference type="RefSeq" id="WP_215617794.1">
    <property type="nucleotide sequence ID" value="NZ_JADOER010000004.1"/>
</dbReference>
<organism evidence="4 5">
    <name type="scientific">Leptothoe kymatousa TAU-MAC 1615</name>
    <dbReference type="NCBI Taxonomy" id="2364775"/>
    <lineage>
        <taxon>Bacteria</taxon>
        <taxon>Bacillati</taxon>
        <taxon>Cyanobacteriota</taxon>
        <taxon>Cyanophyceae</taxon>
        <taxon>Nodosilineales</taxon>
        <taxon>Cymatolegaceae</taxon>
        <taxon>Leptothoe</taxon>
        <taxon>Leptothoe kymatousa</taxon>
    </lineage>
</organism>
<dbReference type="SUPFAM" id="SSF51735">
    <property type="entry name" value="NAD(P)-binding Rossmann-fold domains"/>
    <property type="match status" value="1"/>
</dbReference>
<dbReference type="EMBL" id="JADOER010000004">
    <property type="protein sequence ID" value="MBT9311941.1"/>
    <property type="molecule type" value="Genomic_DNA"/>
</dbReference>
<evidence type="ECO:0000256" key="1">
    <source>
        <dbReference type="ARBA" id="ARBA00010944"/>
    </source>
</evidence>
<keyword evidence="2" id="KW-0560">Oxidoreductase</keyword>
<feature type="domain" description="RmlD-like substrate binding" evidence="3">
    <location>
        <begin position="3"/>
        <end position="274"/>
    </location>
</feature>
<evidence type="ECO:0000256" key="2">
    <source>
        <dbReference type="RuleBase" id="RU364082"/>
    </source>
</evidence>
<reference evidence="4 5" key="1">
    <citation type="journal article" date="2021" name="Mar. Drugs">
        <title>Genome Reduction and Secondary Metabolism of the Marine Sponge-Associated Cyanobacterium Leptothoe.</title>
        <authorList>
            <person name="Konstantinou D."/>
            <person name="Popin R.V."/>
            <person name="Fewer D.P."/>
            <person name="Sivonen K."/>
            <person name="Gkelis S."/>
        </authorList>
    </citation>
    <scope>NUCLEOTIDE SEQUENCE [LARGE SCALE GENOMIC DNA]</scope>
    <source>
        <strain evidence="4 5">TAU-MAC 1615</strain>
    </source>
</reference>